<dbReference type="Proteomes" id="UP000265566">
    <property type="component" value="Chromosome 4"/>
</dbReference>
<organism evidence="2 5">
    <name type="scientific">Medicago truncatula</name>
    <name type="common">Barrel medic</name>
    <name type="synonym">Medicago tribuloides</name>
    <dbReference type="NCBI Taxonomy" id="3880"/>
    <lineage>
        <taxon>Eukaryota</taxon>
        <taxon>Viridiplantae</taxon>
        <taxon>Streptophyta</taxon>
        <taxon>Embryophyta</taxon>
        <taxon>Tracheophyta</taxon>
        <taxon>Spermatophyta</taxon>
        <taxon>Magnoliopsida</taxon>
        <taxon>eudicotyledons</taxon>
        <taxon>Gunneridae</taxon>
        <taxon>Pentapetalae</taxon>
        <taxon>rosids</taxon>
        <taxon>fabids</taxon>
        <taxon>Fabales</taxon>
        <taxon>Fabaceae</taxon>
        <taxon>Papilionoideae</taxon>
        <taxon>50 kb inversion clade</taxon>
        <taxon>NPAAA clade</taxon>
        <taxon>Hologalegina</taxon>
        <taxon>IRL clade</taxon>
        <taxon>Trifolieae</taxon>
        <taxon>Medicago</taxon>
    </lineage>
</organism>
<dbReference type="EMBL" id="PSQE01000004">
    <property type="protein sequence ID" value="RHN60827.1"/>
    <property type="molecule type" value="Genomic_DNA"/>
</dbReference>
<keyword evidence="1" id="KW-0472">Membrane</keyword>
<dbReference type="Proteomes" id="UP000002051">
    <property type="component" value="Chromosome 4"/>
</dbReference>
<accession>A0A072UK44</accession>
<reference evidence="2 5" key="2">
    <citation type="journal article" date="2014" name="BMC Genomics">
        <title>An improved genome release (version Mt4.0) for the model legume Medicago truncatula.</title>
        <authorList>
            <person name="Tang H."/>
            <person name="Krishnakumar V."/>
            <person name="Bidwell S."/>
            <person name="Rosen B."/>
            <person name="Chan A."/>
            <person name="Zhou S."/>
            <person name="Gentzbittel L."/>
            <person name="Childs K.L."/>
            <person name="Yandell M."/>
            <person name="Gundlach H."/>
            <person name="Mayer K.F."/>
            <person name="Schwartz D.C."/>
            <person name="Town C.D."/>
        </authorList>
    </citation>
    <scope>GENOME REANNOTATION</scope>
    <source>
        <strain evidence="2">A17</strain>
        <strain evidence="4 5">cv. Jemalong A17</strain>
    </source>
</reference>
<name>A0A072UK44_MEDTR</name>
<evidence type="ECO:0000313" key="6">
    <source>
        <dbReference type="Proteomes" id="UP000265566"/>
    </source>
</evidence>
<evidence type="ECO:0000313" key="3">
    <source>
        <dbReference type="EMBL" id="RHN60827.1"/>
    </source>
</evidence>
<keyword evidence="5" id="KW-1185">Reference proteome</keyword>
<dbReference type="Gramene" id="rna23212">
    <property type="protein sequence ID" value="RHN60827.1"/>
    <property type="gene ID" value="gene23212"/>
</dbReference>
<feature type="transmembrane region" description="Helical" evidence="1">
    <location>
        <begin position="34"/>
        <end position="61"/>
    </location>
</feature>
<keyword evidence="1 2" id="KW-0812">Transmembrane</keyword>
<dbReference type="AlphaFoldDB" id="A0A072UK44"/>
<dbReference type="HOGENOM" id="CLU_2227125_0_0_1"/>
<protein>
    <submittedName>
        <fullName evidence="2">Transmembrane protein, putative</fullName>
    </submittedName>
</protein>
<dbReference type="EMBL" id="CM001220">
    <property type="protein sequence ID" value="KEH30072.1"/>
    <property type="molecule type" value="Genomic_DNA"/>
</dbReference>
<evidence type="ECO:0000313" key="5">
    <source>
        <dbReference type="Proteomes" id="UP000002051"/>
    </source>
</evidence>
<keyword evidence="1" id="KW-1133">Transmembrane helix</keyword>
<feature type="transmembrane region" description="Helical" evidence="1">
    <location>
        <begin position="73"/>
        <end position="90"/>
    </location>
</feature>
<reference evidence="3" key="5">
    <citation type="journal article" date="2018" name="Nat. Plants">
        <title>Whole-genome landscape of Medicago truncatula symbiotic genes.</title>
        <authorList>
            <person name="Pecrix Y."/>
            <person name="Gamas P."/>
            <person name="Carrere S."/>
        </authorList>
    </citation>
    <scope>NUCLEOTIDE SEQUENCE</scope>
    <source>
        <tissue evidence="3">Leaves</tissue>
    </source>
</reference>
<evidence type="ECO:0000313" key="2">
    <source>
        <dbReference type="EMBL" id="KEH30072.1"/>
    </source>
</evidence>
<reference evidence="4" key="3">
    <citation type="submission" date="2015-04" db="UniProtKB">
        <authorList>
            <consortium name="EnsemblPlants"/>
        </authorList>
    </citation>
    <scope>IDENTIFICATION</scope>
    <source>
        <strain evidence="4">cv. Jemalong A17</strain>
    </source>
</reference>
<dbReference type="EnsemblPlants" id="KEH30072">
    <property type="protein sequence ID" value="KEH30072"/>
    <property type="gene ID" value="MTR_4g461090"/>
</dbReference>
<proteinExistence type="predicted"/>
<sequence length="106" mass="12318">MFGLMLTSNDVKDGQGDTIDNDIGSLSLSLSLFWSIHTLSLFCSSISFLQSFVLIFLFYIFGMEWNNTLRLPHIFAAEFILMSCVRFFYFNHQFCFQTYSALHQTK</sequence>
<evidence type="ECO:0000313" key="4">
    <source>
        <dbReference type="EnsemblPlants" id="KEH30072"/>
    </source>
</evidence>
<evidence type="ECO:0000256" key="1">
    <source>
        <dbReference type="SAM" id="Phobius"/>
    </source>
</evidence>
<gene>
    <name evidence="2" type="ordered locus">MTR_4g461090</name>
    <name evidence="3" type="ORF">MtrunA17_Chr4g0030061</name>
</gene>
<reference evidence="6" key="4">
    <citation type="journal article" date="2018" name="Nat. Plants">
        <title>Whole-genome landscape of Medicago truncatula symbiotic genes.</title>
        <authorList>
            <person name="Pecrix Y."/>
            <person name="Staton S.E."/>
            <person name="Sallet E."/>
            <person name="Lelandais-Briere C."/>
            <person name="Moreau S."/>
            <person name="Carrere S."/>
            <person name="Blein T."/>
            <person name="Jardinaud M.F."/>
            <person name="Latrasse D."/>
            <person name="Zouine M."/>
            <person name="Zahm M."/>
            <person name="Kreplak J."/>
            <person name="Mayjonade B."/>
            <person name="Satge C."/>
            <person name="Perez M."/>
            <person name="Cauet S."/>
            <person name="Marande W."/>
            <person name="Chantry-Darmon C."/>
            <person name="Lopez-Roques C."/>
            <person name="Bouchez O."/>
            <person name="Berard A."/>
            <person name="Debelle F."/>
            <person name="Munos S."/>
            <person name="Bendahmane A."/>
            <person name="Berges H."/>
            <person name="Niebel A."/>
            <person name="Buitink J."/>
            <person name="Frugier F."/>
            <person name="Benhamed M."/>
            <person name="Crespi M."/>
            <person name="Gouzy J."/>
            <person name="Gamas P."/>
        </authorList>
    </citation>
    <scope>NUCLEOTIDE SEQUENCE [LARGE SCALE GENOMIC DNA]</scope>
    <source>
        <strain evidence="6">cv. Jemalong A17</strain>
    </source>
</reference>
<reference evidence="2 5" key="1">
    <citation type="journal article" date="2011" name="Nature">
        <title>The Medicago genome provides insight into the evolution of rhizobial symbioses.</title>
        <authorList>
            <person name="Young N.D."/>
            <person name="Debelle F."/>
            <person name="Oldroyd G.E."/>
            <person name="Geurts R."/>
            <person name="Cannon S.B."/>
            <person name="Udvardi M.K."/>
            <person name="Benedito V.A."/>
            <person name="Mayer K.F."/>
            <person name="Gouzy J."/>
            <person name="Schoof H."/>
            <person name="Van de Peer Y."/>
            <person name="Proost S."/>
            <person name="Cook D.R."/>
            <person name="Meyers B.C."/>
            <person name="Spannagl M."/>
            <person name="Cheung F."/>
            <person name="De Mita S."/>
            <person name="Krishnakumar V."/>
            <person name="Gundlach H."/>
            <person name="Zhou S."/>
            <person name="Mudge J."/>
            <person name="Bharti A.K."/>
            <person name="Murray J.D."/>
            <person name="Naoumkina M.A."/>
            <person name="Rosen B."/>
            <person name="Silverstein K.A."/>
            <person name="Tang H."/>
            <person name="Rombauts S."/>
            <person name="Zhao P.X."/>
            <person name="Zhou P."/>
            <person name="Barbe V."/>
            <person name="Bardou P."/>
            <person name="Bechner M."/>
            <person name="Bellec A."/>
            <person name="Berger A."/>
            <person name="Berges H."/>
            <person name="Bidwell S."/>
            <person name="Bisseling T."/>
            <person name="Choisne N."/>
            <person name="Couloux A."/>
            <person name="Denny R."/>
            <person name="Deshpande S."/>
            <person name="Dai X."/>
            <person name="Doyle J.J."/>
            <person name="Dudez A.M."/>
            <person name="Farmer A.D."/>
            <person name="Fouteau S."/>
            <person name="Franken C."/>
            <person name="Gibelin C."/>
            <person name="Gish J."/>
            <person name="Goldstein S."/>
            <person name="Gonzalez A.J."/>
            <person name="Green P.J."/>
            <person name="Hallab A."/>
            <person name="Hartog M."/>
            <person name="Hua A."/>
            <person name="Humphray S.J."/>
            <person name="Jeong D.H."/>
            <person name="Jing Y."/>
            <person name="Jocker A."/>
            <person name="Kenton S.M."/>
            <person name="Kim D.J."/>
            <person name="Klee K."/>
            <person name="Lai H."/>
            <person name="Lang C."/>
            <person name="Lin S."/>
            <person name="Macmil S.L."/>
            <person name="Magdelenat G."/>
            <person name="Matthews L."/>
            <person name="McCorrison J."/>
            <person name="Monaghan E.L."/>
            <person name="Mun J.H."/>
            <person name="Najar F.Z."/>
            <person name="Nicholson C."/>
            <person name="Noirot C."/>
            <person name="O'Bleness M."/>
            <person name="Paule C.R."/>
            <person name="Poulain J."/>
            <person name="Prion F."/>
            <person name="Qin B."/>
            <person name="Qu C."/>
            <person name="Retzel E.F."/>
            <person name="Riddle C."/>
            <person name="Sallet E."/>
            <person name="Samain S."/>
            <person name="Samson N."/>
            <person name="Sanders I."/>
            <person name="Saurat O."/>
            <person name="Scarpelli C."/>
            <person name="Schiex T."/>
            <person name="Segurens B."/>
            <person name="Severin A.J."/>
            <person name="Sherrier D.J."/>
            <person name="Shi R."/>
            <person name="Sims S."/>
            <person name="Singer S.R."/>
            <person name="Sinharoy S."/>
            <person name="Sterck L."/>
            <person name="Viollet A."/>
            <person name="Wang B.B."/>
            <person name="Wang K."/>
            <person name="Wang M."/>
            <person name="Wang X."/>
            <person name="Warfsmann J."/>
            <person name="Weissenbach J."/>
            <person name="White D.D."/>
            <person name="White J.D."/>
            <person name="Wiley G.B."/>
            <person name="Wincker P."/>
            <person name="Xing Y."/>
            <person name="Yang L."/>
            <person name="Yao Z."/>
            <person name="Ying F."/>
            <person name="Zhai J."/>
            <person name="Zhou L."/>
            <person name="Zuber A."/>
            <person name="Denarie J."/>
            <person name="Dixon R.A."/>
            <person name="May G.D."/>
            <person name="Schwartz D.C."/>
            <person name="Rogers J."/>
            <person name="Quetier F."/>
            <person name="Town C.D."/>
            <person name="Roe B.A."/>
        </authorList>
    </citation>
    <scope>NUCLEOTIDE SEQUENCE [LARGE SCALE GENOMIC DNA]</scope>
    <source>
        <strain evidence="2">A17</strain>
        <strain evidence="4 5">cv. Jemalong A17</strain>
    </source>
</reference>